<keyword evidence="2" id="KW-1185">Reference proteome</keyword>
<dbReference type="Proteomes" id="UP000240904">
    <property type="component" value="Unassembled WGS sequence"/>
</dbReference>
<evidence type="ECO:0000313" key="1">
    <source>
        <dbReference type="EMBL" id="PSW06098.1"/>
    </source>
</evidence>
<evidence type="ECO:0008006" key="3">
    <source>
        <dbReference type="Google" id="ProtNLM"/>
    </source>
</evidence>
<evidence type="ECO:0000313" key="2">
    <source>
        <dbReference type="Proteomes" id="UP000240904"/>
    </source>
</evidence>
<sequence length="79" mass="9481">MEYVQQARWHDAEQEFRPEAERGNADAMYWLGRSLEYQNFQKGLTAGEWFYKSAELGNPWAMTLLRDKKCEFLGDHYRN</sequence>
<protein>
    <recommendedName>
        <fullName evidence="3">Sel1 repeat family protein</fullName>
    </recommendedName>
</protein>
<name>A0A2T3N1F1_9GAMM</name>
<organism evidence="1 2">
    <name type="scientific">Photobacterium lipolyticum</name>
    <dbReference type="NCBI Taxonomy" id="266810"/>
    <lineage>
        <taxon>Bacteria</taxon>
        <taxon>Pseudomonadati</taxon>
        <taxon>Pseudomonadota</taxon>
        <taxon>Gammaproteobacteria</taxon>
        <taxon>Vibrionales</taxon>
        <taxon>Vibrionaceae</taxon>
        <taxon>Photobacterium</taxon>
    </lineage>
</organism>
<dbReference type="EMBL" id="PYMC01000003">
    <property type="protein sequence ID" value="PSW06098.1"/>
    <property type="molecule type" value="Genomic_DNA"/>
</dbReference>
<dbReference type="Gene3D" id="1.25.40.10">
    <property type="entry name" value="Tetratricopeptide repeat domain"/>
    <property type="match status" value="1"/>
</dbReference>
<dbReference type="InterPro" id="IPR011990">
    <property type="entry name" value="TPR-like_helical_dom_sf"/>
</dbReference>
<comment type="caution">
    <text evidence="1">The sequence shown here is derived from an EMBL/GenBank/DDBJ whole genome shotgun (WGS) entry which is preliminary data.</text>
</comment>
<accession>A0A2T3N1F1</accession>
<gene>
    <name evidence="1" type="ORF">C9I89_06195</name>
</gene>
<proteinExistence type="predicted"/>
<dbReference type="SUPFAM" id="SSF81901">
    <property type="entry name" value="HCP-like"/>
    <property type="match status" value="1"/>
</dbReference>
<reference evidence="1 2" key="1">
    <citation type="submission" date="2018-03" db="EMBL/GenBank/DDBJ databases">
        <title>Whole genome sequencing of Histamine producing bacteria.</title>
        <authorList>
            <person name="Butler K."/>
        </authorList>
    </citation>
    <scope>NUCLEOTIDE SEQUENCE [LARGE SCALE GENOMIC DNA]</scope>
    <source>
        <strain evidence="1 2">DSM 16190</strain>
    </source>
</reference>
<dbReference type="AlphaFoldDB" id="A0A2T3N1F1"/>
<dbReference type="OrthoDB" id="5899447at2"/>